<keyword evidence="2" id="KW-1185">Reference proteome</keyword>
<name>A0A239N651_9NOCA</name>
<protein>
    <submittedName>
        <fullName evidence="1">TIR domain-containing protein</fullName>
    </submittedName>
</protein>
<dbReference type="InterPro" id="IPR035897">
    <property type="entry name" value="Toll_tir_struct_dom_sf"/>
</dbReference>
<organism evidence="1 2">
    <name type="scientific">Rhodococcoides kyotonense</name>
    <dbReference type="NCBI Taxonomy" id="398843"/>
    <lineage>
        <taxon>Bacteria</taxon>
        <taxon>Bacillati</taxon>
        <taxon>Actinomycetota</taxon>
        <taxon>Actinomycetes</taxon>
        <taxon>Mycobacteriales</taxon>
        <taxon>Nocardiaceae</taxon>
        <taxon>Rhodococcoides</taxon>
    </lineage>
</organism>
<dbReference type="EMBL" id="FZOW01000030">
    <property type="protein sequence ID" value="SNT50200.1"/>
    <property type="molecule type" value="Genomic_DNA"/>
</dbReference>
<dbReference type="OrthoDB" id="9810385at2"/>
<reference evidence="2" key="1">
    <citation type="submission" date="2017-06" db="EMBL/GenBank/DDBJ databases">
        <authorList>
            <person name="Varghese N."/>
            <person name="Submissions S."/>
        </authorList>
    </citation>
    <scope>NUCLEOTIDE SEQUENCE [LARGE SCALE GENOMIC DNA]</scope>
    <source>
        <strain evidence="2">JCM 23211</strain>
    </source>
</reference>
<evidence type="ECO:0000313" key="2">
    <source>
        <dbReference type="Proteomes" id="UP000198327"/>
    </source>
</evidence>
<gene>
    <name evidence="1" type="ORF">SAMN05421642_13013</name>
</gene>
<accession>A0A239N651</accession>
<evidence type="ECO:0000313" key="1">
    <source>
        <dbReference type="EMBL" id="SNT50200.1"/>
    </source>
</evidence>
<dbReference type="AlphaFoldDB" id="A0A239N651"/>
<dbReference type="RefSeq" id="WP_089252486.1">
    <property type="nucleotide sequence ID" value="NZ_FZOW01000030.1"/>
</dbReference>
<sequence length="193" mass="21247">MPSYYTEAELSAASGLRTASDASARLNQFSKSLVGPIDVFLSHSVLDARVILGLHSLLSSQGLRVYVDWIDDPHLDRAAVSPATAVRLRKKMSDSRSLIYATSRAASASRWMPWELGYFDGLRNSNRISILPIENPSNNAFVGQEYLGLYRTIEKVLDGGQYAPFAVRHTRTHGEALGSFARGLGQFVQLTQT</sequence>
<dbReference type="SUPFAM" id="SSF52200">
    <property type="entry name" value="Toll/Interleukin receptor TIR domain"/>
    <property type="match status" value="1"/>
</dbReference>
<dbReference type="Gene3D" id="3.40.50.10140">
    <property type="entry name" value="Toll/interleukin-1 receptor homology (TIR) domain"/>
    <property type="match status" value="1"/>
</dbReference>
<proteinExistence type="predicted"/>
<dbReference type="Proteomes" id="UP000198327">
    <property type="component" value="Unassembled WGS sequence"/>
</dbReference>